<dbReference type="Proteomes" id="UP000279959">
    <property type="component" value="Plasmid pSAMIE_2"/>
</dbReference>
<keyword evidence="1" id="KW-0805">Transcription regulation</keyword>
<keyword evidence="3" id="KW-0804">Transcription</keyword>
<dbReference type="GO" id="GO:0003700">
    <property type="term" value="F:DNA-binding transcription factor activity"/>
    <property type="evidence" value="ECO:0007669"/>
    <property type="project" value="InterPro"/>
</dbReference>
<keyword evidence="5" id="KW-0614">Plasmid</keyword>
<organism evidence="5 6">
    <name type="scientific">Sphingobium amiense</name>
    <dbReference type="NCBI Taxonomy" id="135719"/>
    <lineage>
        <taxon>Bacteria</taxon>
        <taxon>Pseudomonadati</taxon>
        <taxon>Pseudomonadota</taxon>
        <taxon>Alphaproteobacteria</taxon>
        <taxon>Sphingomonadales</taxon>
        <taxon>Sphingomonadaceae</taxon>
        <taxon>Sphingobium</taxon>
    </lineage>
</organism>
<proteinExistence type="predicted"/>
<dbReference type="EMBL" id="AP018665">
    <property type="protein sequence ID" value="BBE00206.1"/>
    <property type="molecule type" value="Genomic_DNA"/>
</dbReference>
<dbReference type="GO" id="GO:0005829">
    <property type="term" value="C:cytosol"/>
    <property type="evidence" value="ECO:0007669"/>
    <property type="project" value="TreeGrafter"/>
</dbReference>
<dbReference type="AlphaFoldDB" id="A0A494WGR8"/>
<dbReference type="Pfam" id="PF12625">
    <property type="entry name" value="Arabinose_bd"/>
    <property type="match status" value="1"/>
</dbReference>
<evidence type="ECO:0000313" key="5">
    <source>
        <dbReference type="EMBL" id="BBE00206.1"/>
    </source>
</evidence>
<dbReference type="PANTHER" id="PTHR47894:SF4">
    <property type="entry name" value="HTH-TYPE TRANSCRIPTIONAL REGULATOR GADX"/>
    <property type="match status" value="1"/>
</dbReference>
<dbReference type="Pfam" id="PF12833">
    <property type="entry name" value="HTH_18"/>
    <property type="match status" value="1"/>
</dbReference>
<geneLocation type="plasmid" evidence="6">
    <name>psamie_2 dna</name>
</geneLocation>
<dbReference type="RefSeq" id="WP_066704061.1">
    <property type="nucleotide sequence ID" value="NZ_AP018665.1"/>
</dbReference>
<dbReference type="KEGG" id="sami:SAMIE_2000920"/>
<protein>
    <submittedName>
        <fullName evidence="5">AraC family transcriptional regulator</fullName>
    </submittedName>
</protein>
<keyword evidence="6" id="KW-1185">Reference proteome</keyword>
<keyword evidence="2" id="KW-0238">DNA-binding</keyword>
<dbReference type="InterPro" id="IPR032687">
    <property type="entry name" value="AraC-type_N"/>
</dbReference>
<dbReference type="SUPFAM" id="SSF46689">
    <property type="entry name" value="Homeodomain-like"/>
    <property type="match status" value="1"/>
</dbReference>
<dbReference type="InterPro" id="IPR009057">
    <property type="entry name" value="Homeodomain-like_sf"/>
</dbReference>
<gene>
    <name evidence="5" type="ORF">SAMIE_2000920</name>
</gene>
<dbReference type="SMART" id="SM00342">
    <property type="entry name" value="HTH_ARAC"/>
    <property type="match status" value="1"/>
</dbReference>
<evidence type="ECO:0000256" key="3">
    <source>
        <dbReference type="ARBA" id="ARBA00023163"/>
    </source>
</evidence>
<dbReference type="Gene3D" id="1.10.10.60">
    <property type="entry name" value="Homeodomain-like"/>
    <property type="match status" value="1"/>
</dbReference>
<evidence type="ECO:0000259" key="4">
    <source>
        <dbReference type="PROSITE" id="PS01124"/>
    </source>
</evidence>
<evidence type="ECO:0000256" key="1">
    <source>
        <dbReference type="ARBA" id="ARBA00023015"/>
    </source>
</evidence>
<feature type="domain" description="HTH araC/xylS-type" evidence="4">
    <location>
        <begin position="257"/>
        <end position="356"/>
    </location>
</feature>
<evidence type="ECO:0000256" key="2">
    <source>
        <dbReference type="ARBA" id="ARBA00023125"/>
    </source>
</evidence>
<evidence type="ECO:0000313" key="6">
    <source>
        <dbReference type="Proteomes" id="UP000279959"/>
    </source>
</evidence>
<dbReference type="InterPro" id="IPR018060">
    <property type="entry name" value="HTH_AraC"/>
</dbReference>
<dbReference type="GO" id="GO:0000976">
    <property type="term" value="F:transcription cis-regulatory region binding"/>
    <property type="evidence" value="ECO:0007669"/>
    <property type="project" value="TreeGrafter"/>
</dbReference>
<dbReference type="PROSITE" id="PS01124">
    <property type="entry name" value="HTH_ARAC_FAMILY_2"/>
    <property type="match status" value="1"/>
</dbReference>
<reference evidence="5 6" key="1">
    <citation type="submission" date="2018-05" db="EMBL/GenBank/DDBJ databases">
        <title>Complete Genome Sequence of the Nonylphenol-Degrading Bacterium Sphingobium amiense DSM 16289T.</title>
        <authorList>
            <person name="Ootsuka M."/>
            <person name="Nishizawa T."/>
            <person name="Ohta H."/>
        </authorList>
    </citation>
    <scope>NUCLEOTIDE SEQUENCE [LARGE SCALE GENOMIC DNA]</scope>
    <source>
        <strain evidence="5 6">DSM 16289</strain>
        <plasmid evidence="6">psamie_2 dna</plasmid>
    </source>
</reference>
<sequence>MIKRDTISNMPTVERGNMENGASAALVRMSALQNLEVTLQSFGVDLETLAKQLGFEKADFDRGDMMVSVSASVALLEACIEKTGREDFVYCLTRNQGLGALGSMGLLLQTASNVKELLNDLKVFTKSYAPPARWFVQPQDELIAIQFVVNASHLSVRQQRIITEFGPCNLFHTLQIMTDGKFMCESVSFIHSAGDTRQAAEQFFQAPVDFDSDMNAVWIRPAMLQVPIVFSNKDMHALMQEQLNDPTVSAVENSLANQIRIIISSLLPSGTPTVDEVARYFHCDKRTLQRHLRDEHDLSFQDLLSAVRVEKAQHYLRTTNMSATQIAYLVGYSDPSNFSRAFRAQVGSSVREWVATNEPQRRRNSLARRRNVI</sequence>
<name>A0A494WGR8_9SPHN</name>
<accession>A0A494WGR8</accession>
<dbReference type="PANTHER" id="PTHR47894">
    <property type="entry name" value="HTH-TYPE TRANSCRIPTIONAL REGULATOR GADX"/>
    <property type="match status" value="1"/>
</dbReference>